<dbReference type="InterPro" id="IPR009061">
    <property type="entry name" value="DNA-bd_dom_put_sf"/>
</dbReference>
<dbReference type="InterPro" id="IPR036388">
    <property type="entry name" value="WH-like_DNA-bd_sf"/>
</dbReference>
<protein>
    <submittedName>
        <fullName evidence="2">Helix-turn-helix domain-containing protein</fullName>
    </submittedName>
</protein>
<evidence type="ECO:0000313" key="2">
    <source>
        <dbReference type="EMBL" id="QGM99649.1"/>
    </source>
</evidence>
<dbReference type="EMBL" id="CP044331">
    <property type="protein sequence ID" value="QGM99649.1"/>
    <property type="molecule type" value="Genomic_DNA"/>
</dbReference>
<gene>
    <name evidence="2" type="ORF">F7D14_10230</name>
</gene>
<dbReference type="KEGG" id="mpar:F7D14_10230"/>
<dbReference type="SUPFAM" id="SSF46955">
    <property type="entry name" value="Putative DNA-binding domain"/>
    <property type="match status" value="1"/>
</dbReference>
<name>A0A6B8MDK0_9HYPH</name>
<evidence type="ECO:0000313" key="3">
    <source>
        <dbReference type="Proteomes" id="UP000422569"/>
    </source>
</evidence>
<dbReference type="InterPro" id="IPR041657">
    <property type="entry name" value="HTH_17"/>
</dbReference>
<keyword evidence="3" id="KW-1185">Reference proteome</keyword>
<accession>A0A6B8MDK0</accession>
<dbReference type="Pfam" id="PF12728">
    <property type="entry name" value="HTH_17"/>
    <property type="match status" value="1"/>
</dbReference>
<reference evidence="2 3" key="1">
    <citation type="submission" date="2019-09" db="EMBL/GenBank/DDBJ databases">
        <title>Isolation and complete genome sequencing of Methylocystis species.</title>
        <authorList>
            <person name="Rumah B.L."/>
            <person name="Stead C.E."/>
            <person name="Stevens B.C."/>
            <person name="Minton N.P."/>
            <person name="Grosse-Honebrink A."/>
            <person name="Zhang Y."/>
        </authorList>
    </citation>
    <scope>NUCLEOTIDE SEQUENCE [LARGE SCALE GENOMIC DNA]</scope>
    <source>
        <strain evidence="2 3">BRCS2</strain>
    </source>
</reference>
<feature type="domain" description="Helix-turn-helix" evidence="1">
    <location>
        <begin position="27"/>
        <end position="71"/>
    </location>
</feature>
<dbReference type="AlphaFoldDB" id="A0A6B8MDK0"/>
<organism evidence="2 3">
    <name type="scientific">Methylocystis parvus</name>
    <dbReference type="NCBI Taxonomy" id="134"/>
    <lineage>
        <taxon>Bacteria</taxon>
        <taxon>Pseudomonadati</taxon>
        <taxon>Pseudomonadota</taxon>
        <taxon>Alphaproteobacteria</taxon>
        <taxon>Hyphomicrobiales</taxon>
        <taxon>Methylocystaceae</taxon>
        <taxon>Methylocystis</taxon>
    </lineage>
</organism>
<sequence length="81" mass="8707">MGKKITASGGGRADVQQAERLVDEAGAAEILQISARTLQAWRMKGGGPRYVRVGRSVRYSINDLNSWIEARKASSTSDNAA</sequence>
<proteinExistence type="predicted"/>
<dbReference type="Proteomes" id="UP000422569">
    <property type="component" value="Chromosome"/>
</dbReference>
<evidence type="ECO:0000259" key="1">
    <source>
        <dbReference type="Pfam" id="PF12728"/>
    </source>
</evidence>
<dbReference type="Gene3D" id="1.10.10.10">
    <property type="entry name" value="Winged helix-like DNA-binding domain superfamily/Winged helix DNA-binding domain"/>
    <property type="match status" value="1"/>
</dbReference>
<dbReference type="RefSeq" id="WP_016922063.1">
    <property type="nucleotide sequence ID" value="NZ_CP044331.1"/>
</dbReference>